<gene>
    <name evidence="7" type="ORF">ACFFJK_05655</name>
</gene>
<keyword evidence="5" id="KW-0812">Transmembrane</keyword>
<feature type="transmembrane region" description="Helical" evidence="5">
    <location>
        <begin position="189"/>
        <end position="208"/>
    </location>
</feature>
<evidence type="ECO:0000256" key="2">
    <source>
        <dbReference type="ARBA" id="ARBA00029447"/>
    </source>
</evidence>
<keyword evidence="3" id="KW-0807">Transducer</keyword>
<feature type="domain" description="Methyl-accepting transducer" evidence="6">
    <location>
        <begin position="270"/>
        <end position="499"/>
    </location>
</feature>
<dbReference type="InterPro" id="IPR004089">
    <property type="entry name" value="MCPsignal_dom"/>
</dbReference>
<keyword evidence="1" id="KW-0488">Methylation</keyword>
<organism evidence="7 8">
    <name type="scientific">Massilia consociata</name>
    <dbReference type="NCBI Taxonomy" id="760117"/>
    <lineage>
        <taxon>Bacteria</taxon>
        <taxon>Pseudomonadati</taxon>
        <taxon>Pseudomonadota</taxon>
        <taxon>Betaproteobacteria</taxon>
        <taxon>Burkholderiales</taxon>
        <taxon>Oxalobacteraceae</taxon>
        <taxon>Telluria group</taxon>
        <taxon>Massilia</taxon>
    </lineage>
</organism>
<dbReference type="InterPro" id="IPR051310">
    <property type="entry name" value="MCP_chemotaxis"/>
</dbReference>
<proteinExistence type="inferred from homology"/>
<keyword evidence="5" id="KW-0472">Membrane</keyword>
<dbReference type="EMBL" id="JBHLWP010000006">
    <property type="protein sequence ID" value="MFC0251370.1"/>
    <property type="molecule type" value="Genomic_DNA"/>
</dbReference>
<dbReference type="SUPFAM" id="SSF58104">
    <property type="entry name" value="Methyl-accepting chemotaxis protein (MCP) signaling domain"/>
    <property type="match status" value="1"/>
</dbReference>
<sequence>MKHMKVGTRLALGFALVLAMLVAVIGFGIAKLGTLHEDTRTMALEAYPKVVVAQDLADRINRTARTVRDLLLASSEEADKKNFAALATSRKETDEMFARLDQVVNTDTGRAKLQAYKGAYAQYIGAIDQVLQLHAAGEREAAIAHLLGPARKLQSAVFIASNELIAFQGGSMQATYEEAEQTYAIGRNAMLALGALALLGGAVAATLITRGLLRELGGEPGYAAEVAGQIAAGNLAVQIDTAANDRSSLLFAIRGMRDSLAAIVSQVRSATDAIATASAEINAGNQDLSSRTEQQASSLEETASSMEELTSTVHQNADNARQANGLSTAASNVALRGGEVVAQVVETMGAIDASSRRVVDIIGVIDGIAFQTNILALNAAVEAARAGEQGRGFAVVASEVRNLAQRSASAAREIKALIGDSVERVESGSALVAQAGATMQEVVESVRRVTDVVSEISAATAEQSEGIEQVNGAIAQMDQVTQQNSALVEEAAAAAASMQEQAARLGALVAVFRLAEGQGATVASMAAPAGTASPVRAVVATA</sequence>
<reference evidence="7 8" key="1">
    <citation type="submission" date="2024-09" db="EMBL/GenBank/DDBJ databases">
        <authorList>
            <person name="Sun Q."/>
            <person name="Mori K."/>
        </authorList>
    </citation>
    <scope>NUCLEOTIDE SEQUENCE [LARGE SCALE GENOMIC DNA]</scope>
    <source>
        <strain evidence="7 8">CCM 7792</strain>
    </source>
</reference>
<evidence type="ECO:0000313" key="8">
    <source>
        <dbReference type="Proteomes" id="UP001589773"/>
    </source>
</evidence>
<dbReference type="PANTHER" id="PTHR43531">
    <property type="entry name" value="PROTEIN ICFG"/>
    <property type="match status" value="1"/>
</dbReference>
<keyword evidence="8" id="KW-1185">Reference proteome</keyword>
<name>A0ABV6FCW7_9BURK</name>
<dbReference type="Pfam" id="PF12729">
    <property type="entry name" value="4HB_MCP_1"/>
    <property type="match status" value="1"/>
</dbReference>
<dbReference type="InterPro" id="IPR047347">
    <property type="entry name" value="YvaQ-like_sensor"/>
</dbReference>
<dbReference type="CDD" id="cd11386">
    <property type="entry name" value="MCP_signal"/>
    <property type="match status" value="1"/>
</dbReference>
<dbReference type="PROSITE" id="PS50111">
    <property type="entry name" value="CHEMOTAXIS_TRANSDUC_2"/>
    <property type="match status" value="1"/>
</dbReference>
<accession>A0ABV6FCW7</accession>
<dbReference type="Pfam" id="PF00015">
    <property type="entry name" value="MCPsignal"/>
    <property type="match status" value="1"/>
</dbReference>
<evidence type="ECO:0000256" key="1">
    <source>
        <dbReference type="ARBA" id="ARBA00022481"/>
    </source>
</evidence>
<evidence type="ECO:0000313" key="7">
    <source>
        <dbReference type="EMBL" id="MFC0251370.1"/>
    </source>
</evidence>
<evidence type="ECO:0000256" key="3">
    <source>
        <dbReference type="PROSITE-ProRule" id="PRU00284"/>
    </source>
</evidence>
<evidence type="ECO:0000259" key="6">
    <source>
        <dbReference type="PROSITE" id="PS50111"/>
    </source>
</evidence>
<evidence type="ECO:0000256" key="4">
    <source>
        <dbReference type="SAM" id="MobiDB-lite"/>
    </source>
</evidence>
<dbReference type="SMART" id="SM00283">
    <property type="entry name" value="MA"/>
    <property type="match status" value="1"/>
</dbReference>
<dbReference type="RefSeq" id="WP_379678183.1">
    <property type="nucleotide sequence ID" value="NZ_JBHLWP010000006.1"/>
</dbReference>
<dbReference type="Gene3D" id="1.10.287.950">
    <property type="entry name" value="Methyl-accepting chemotaxis protein"/>
    <property type="match status" value="1"/>
</dbReference>
<dbReference type="Proteomes" id="UP001589773">
    <property type="component" value="Unassembled WGS sequence"/>
</dbReference>
<comment type="similarity">
    <text evidence="2">Belongs to the methyl-accepting chemotaxis (MCP) protein family.</text>
</comment>
<dbReference type="PRINTS" id="PR00260">
    <property type="entry name" value="CHEMTRNSDUCR"/>
</dbReference>
<keyword evidence="5" id="KW-1133">Transmembrane helix</keyword>
<dbReference type="InterPro" id="IPR024478">
    <property type="entry name" value="HlyB_4HB_MCP"/>
</dbReference>
<dbReference type="PANTHER" id="PTHR43531:SF14">
    <property type="entry name" value="METHYL-ACCEPTING CHEMOTAXIS PROTEIN I-RELATED"/>
    <property type="match status" value="1"/>
</dbReference>
<protein>
    <submittedName>
        <fullName evidence="7">Methyl-accepting chemotaxis protein</fullName>
    </submittedName>
</protein>
<evidence type="ECO:0000256" key="5">
    <source>
        <dbReference type="SAM" id="Phobius"/>
    </source>
</evidence>
<comment type="caution">
    <text evidence="7">The sequence shown here is derived from an EMBL/GenBank/DDBJ whole genome shotgun (WGS) entry which is preliminary data.</text>
</comment>
<dbReference type="CDD" id="cd19411">
    <property type="entry name" value="MCP2201-like_sensor"/>
    <property type="match status" value="1"/>
</dbReference>
<dbReference type="InterPro" id="IPR004090">
    <property type="entry name" value="Chemotax_Me-accpt_rcpt"/>
</dbReference>
<feature type="region of interest" description="Disordered" evidence="4">
    <location>
        <begin position="285"/>
        <end position="309"/>
    </location>
</feature>